<dbReference type="SUPFAM" id="SSF52922">
    <property type="entry name" value="TK C-terminal domain-like"/>
    <property type="match status" value="1"/>
</dbReference>
<name>K2P7N7_9HYPH</name>
<dbReference type="InterPro" id="IPR005474">
    <property type="entry name" value="Transketolase_N"/>
</dbReference>
<comment type="cofactor">
    <cofactor evidence="4">
        <name>Mg(2+)</name>
        <dbReference type="ChEBI" id="CHEBI:18420"/>
    </cofactor>
</comment>
<dbReference type="Pfam" id="PF00456">
    <property type="entry name" value="Transketolase_N"/>
    <property type="match status" value="1"/>
</dbReference>
<organism evidence="16 17">
    <name type="scientific">Nitratireductor indicus C115</name>
    <dbReference type="NCBI Taxonomy" id="1231190"/>
    <lineage>
        <taxon>Bacteria</taxon>
        <taxon>Pseudomonadati</taxon>
        <taxon>Pseudomonadota</taxon>
        <taxon>Alphaproteobacteria</taxon>
        <taxon>Hyphomicrobiales</taxon>
        <taxon>Phyllobacteriaceae</taxon>
        <taxon>Nitratireductor</taxon>
    </lineage>
</organism>
<dbReference type="GO" id="GO:0046872">
    <property type="term" value="F:metal ion binding"/>
    <property type="evidence" value="ECO:0007669"/>
    <property type="project" value="UniProtKB-KW"/>
</dbReference>
<comment type="cofactor">
    <cofactor evidence="5">
        <name>thiamine diphosphate</name>
        <dbReference type="ChEBI" id="CHEBI:58937"/>
    </cofactor>
</comment>
<dbReference type="FunFam" id="3.40.50.970:FF:000045">
    <property type="entry name" value="Transketolase"/>
    <property type="match status" value="1"/>
</dbReference>
<comment type="cofactor">
    <cofactor evidence="2">
        <name>Mn(2+)</name>
        <dbReference type="ChEBI" id="CHEBI:29035"/>
    </cofactor>
</comment>
<evidence type="ECO:0000256" key="5">
    <source>
        <dbReference type="ARBA" id="ARBA00001964"/>
    </source>
</evidence>
<dbReference type="eggNOG" id="COG0021">
    <property type="taxonomic scope" value="Bacteria"/>
</dbReference>
<dbReference type="GO" id="GO:0005829">
    <property type="term" value="C:cytosol"/>
    <property type="evidence" value="ECO:0007669"/>
    <property type="project" value="TreeGrafter"/>
</dbReference>
<keyword evidence="11" id="KW-0106">Calcium</keyword>
<dbReference type="Gene3D" id="3.40.50.970">
    <property type="match status" value="2"/>
</dbReference>
<evidence type="ECO:0000256" key="13">
    <source>
        <dbReference type="ARBA" id="ARBA00023052"/>
    </source>
</evidence>
<feature type="domain" description="Transketolase-like pyrimidine-binding" evidence="15">
    <location>
        <begin position="221"/>
        <end position="391"/>
    </location>
</feature>
<comment type="catalytic activity">
    <reaction evidence="14">
        <text>D-sedoheptulose 7-phosphate + D-glyceraldehyde 3-phosphate = aldehydo-D-ribose 5-phosphate + D-xylulose 5-phosphate</text>
        <dbReference type="Rhea" id="RHEA:10508"/>
        <dbReference type="ChEBI" id="CHEBI:57483"/>
        <dbReference type="ChEBI" id="CHEBI:57737"/>
        <dbReference type="ChEBI" id="CHEBI:58273"/>
        <dbReference type="ChEBI" id="CHEBI:59776"/>
        <dbReference type="EC" id="2.2.1.1"/>
    </reaction>
</comment>
<keyword evidence="13" id="KW-0786">Thiamine pyrophosphate</keyword>
<evidence type="ECO:0000313" key="16">
    <source>
        <dbReference type="EMBL" id="EKF43251.1"/>
    </source>
</evidence>
<sequence length="537" mass="57852">MALAERILNGRFGDKLVDHRTYAFCGDGCLMEGVAQEAISLAGHLGLSKLTLVFDDNATTIDGTTSVATSEDHIKRFEAANWATIRIDGHDMKEIENAFAFAAISDRPTLIAARTRIGYGAPTKEGKSVAHGAPLGTEEVAGLKASLGWETPAFEIPAPILNAWRLAGQRSRNLRQDWSERLSASGRGGEFSAAVEGQRSGDLEAHFTGAIAALVANPVKEPVRKSSQRACGLLLRDLEELIGGSADLTGSVLSAAETMRPIVPNDYSGNHVSYGVREHAMAAVMNGMAAHGGVFPYGGTYLTFSDYCRPSLRLAALMQLSVVFLFSHDSIGVGEDGPTHQPIEQLASLRAIPGLNVYRPADAIEALECWYDAANRNGPAAMVVSRQATPQVRTRAENHMPARRGGYVLSPSDGPRDATLLATGTEVALALAVKDVLQVEGYKIAVVSMPCWERFDEQDSIYQRDVLGNAARFSIEAGSRFGWTQYVGHRDHAFGIDDFGLSAPGPQVFEEKGLTVEPIARRIMERLTRSEAEQTLA</sequence>
<evidence type="ECO:0000256" key="10">
    <source>
        <dbReference type="ARBA" id="ARBA00022723"/>
    </source>
</evidence>
<dbReference type="InterPro" id="IPR055152">
    <property type="entry name" value="Transketolase-like_C_2"/>
</dbReference>
<dbReference type="InterPro" id="IPR029061">
    <property type="entry name" value="THDP-binding"/>
</dbReference>
<dbReference type="PANTHER" id="PTHR43522:SF2">
    <property type="entry name" value="TRANSKETOLASE 1-RELATED"/>
    <property type="match status" value="1"/>
</dbReference>
<comment type="cofactor">
    <cofactor evidence="3">
        <name>Co(2+)</name>
        <dbReference type="ChEBI" id="CHEBI:48828"/>
    </cofactor>
</comment>
<evidence type="ECO:0000256" key="8">
    <source>
        <dbReference type="ARBA" id="ARBA00013152"/>
    </source>
</evidence>
<dbReference type="CDD" id="cd07033">
    <property type="entry name" value="TPP_PYR_DXS_TK_like"/>
    <property type="match status" value="1"/>
</dbReference>
<dbReference type="SMART" id="SM00861">
    <property type="entry name" value="Transket_pyr"/>
    <property type="match status" value="1"/>
</dbReference>
<evidence type="ECO:0000313" key="17">
    <source>
        <dbReference type="Proteomes" id="UP000007374"/>
    </source>
</evidence>
<dbReference type="InterPro" id="IPR009014">
    <property type="entry name" value="Transketo_C/PFOR_II"/>
</dbReference>
<evidence type="ECO:0000256" key="11">
    <source>
        <dbReference type="ARBA" id="ARBA00022837"/>
    </source>
</evidence>
<comment type="similarity">
    <text evidence="6">Belongs to the transketolase family.</text>
</comment>
<evidence type="ECO:0000256" key="1">
    <source>
        <dbReference type="ARBA" id="ARBA00001913"/>
    </source>
</evidence>
<dbReference type="PROSITE" id="PS00802">
    <property type="entry name" value="TRANSKETOLASE_2"/>
    <property type="match status" value="1"/>
</dbReference>
<protein>
    <recommendedName>
        <fullName evidence="8">transketolase</fullName>
        <ecNumber evidence="8">2.2.1.1</ecNumber>
    </recommendedName>
</protein>
<dbReference type="InterPro" id="IPR005475">
    <property type="entry name" value="Transketolase-like_Pyr-bd"/>
</dbReference>
<evidence type="ECO:0000256" key="3">
    <source>
        <dbReference type="ARBA" id="ARBA00001941"/>
    </source>
</evidence>
<evidence type="ECO:0000256" key="7">
    <source>
        <dbReference type="ARBA" id="ARBA00011738"/>
    </source>
</evidence>
<evidence type="ECO:0000256" key="12">
    <source>
        <dbReference type="ARBA" id="ARBA00022842"/>
    </source>
</evidence>
<comment type="cofactor">
    <cofactor evidence="1">
        <name>Ca(2+)</name>
        <dbReference type="ChEBI" id="CHEBI:29108"/>
    </cofactor>
</comment>
<dbReference type="InterPro" id="IPR020826">
    <property type="entry name" value="Transketolase_BS"/>
</dbReference>
<proteinExistence type="inferred from homology"/>
<evidence type="ECO:0000256" key="6">
    <source>
        <dbReference type="ARBA" id="ARBA00007131"/>
    </source>
</evidence>
<comment type="subunit">
    <text evidence="7">Homodimer.</text>
</comment>
<reference evidence="16 17" key="1">
    <citation type="journal article" date="2012" name="J. Bacteriol.">
        <title>Genome Sequence of Nitratireductor indicus Type Strain C115.</title>
        <authorList>
            <person name="Lai Q."/>
            <person name="Li G."/>
            <person name="Yu Z."/>
            <person name="Shao Z."/>
        </authorList>
    </citation>
    <scope>NUCLEOTIDE SEQUENCE [LARGE SCALE GENOMIC DNA]</scope>
    <source>
        <strain evidence="16 17">C115</strain>
    </source>
</reference>
<evidence type="ECO:0000256" key="4">
    <source>
        <dbReference type="ARBA" id="ARBA00001946"/>
    </source>
</evidence>
<dbReference type="STRING" id="721133.SAMN05216176_105285"/>
<dbReference type="PATRIC" id="fig|1231190.3.peg.1663"/>
<dbReference type="SUPFAM" id="SSF52518">
    <property type="entry name" value="Thiamin diphosphate-binding fold (THDP-binding)"/>
    <property type="match status" value="2"/>
</dbReference>
<dbReference type="EMBL" id="AMSI01000004">
    <property type="protein sequence ID" value="EKF43251.1"/>
    <property type="molecule type" value="Genomic_DNA"/>
</dbReference>
<evidence type="ECO:0000256" key="2">
    <source>
        <dbReference type="ARBA" id="ARBA00001936"/>
    </source>
</evidence>
<keyword evidence="10" id="KW-0479">Metal-binding</keyword>
<dbReference type="AlphaFoldDB" id="K2P7N7"/>
<dbReference type="Pfam" id="PF22613">
    <property type="entry name" value="Transketolase_C_1"/>
    <property type="match status" value="1"/>
</dbReference>
<dbReference type="Pfam" id="PF02779">
    <property type="entry name" value="Transket_pyr"/>
    <property type="match status" value="1"/>
</dbReference>
<evidence type="ECO:0000259" key="15">
    <source>
        <dbReference type="SMART" id="SM00861"/>
    </source>
</evidence>
<keyword evidence="12" id="KW-0460">Magnesium</keyword>
<evidence type="ECO:0000256" key="14">
    <source>
        <dbReference type="ARBA" id="ARBA00049473"/>
    </source>
</evidence>
<keyword evidence="17" id="KW-1185">Reference proteome</keyword>
<evidence type="ECO:0000256" key="9">
    <source>
        <dbReference type="ARBA" id="ARBA00022679"/>
    </source>
</evidence>
<dbReference type="GO" id="GO:0006098">
    <property type="term" value="P:pentose-phosphate shunt"/>
    <property type="evidence" value="ECO:0007669"/>
    <property type="project" value="TreeGrafter"/>
</dbReference>
<dbReference type="Gene3D" id="3.40.50.920">
    <property type="match status" value="1"/>
</dbReference>
<dbReference type="PANTHER" id="PTHR43522">
    <property type="entry name" value="TRANSKETOLASE"/>
    <property type="match status" value="1"/>
</dbReference>
<dbReference type="EC" id="2.2.1.1" evidence="8"/>
<dbReference type="InterPro" id="IPR033247">
    <property type="entry name" value="Transketolase_fam"/>
</dbReference>
<accession>K2P7N7</accession>
<gene>
    <name evidence="16" type="ORF">NA8A_07939</name>
</gene>
<dbReference type="Proteomes" id="UP000007374">
    <property type="component" value="Unassembled WGS sequence"/>
</dbReference>
<dbReference type="GO" id="GO:0004802">
    <property type="term" value="F:transketolase activity"/>
    <property type="evidence" value="ECO:0007669"/>
    <property type="project" value="UniProtKB-EC"/>
</dbReference>
<comment type="caution">
    <text evidence="16">The sequence shown here is derived from an EMBL/GenBank/DDBJ whole genome shotgun (WGS) entry which is preliminary data.</text>
</comment>
<keyword evidence="9" id="KW-0808">Transferase</keyword>